<reference evidence="2 3" key="1">
    <citation type="submission" date="2019-06" db="EMBL/GenBank/DDBJ databases">
        <title>Whole genome shotgun sequence of Vibrio comitans NBRC 102076.</title>
        <authorList>
            <person name="Hosoyama A."/>
            <person name="Uohara A."/>
            <person name="Ohji S."/>
            <person name="Ichikawa N."/>
        </authorList>
    </citation>
    <scope>NUCLEOTIDE SEQUENCE [LARGE SCALE GENOMIC DNA]</scope>
    <source>
        <strain evidence="2 3">NBRC 102076</strain>
    </source>
</reference>
<protein>
    <submittedName>
        <fullName evidence="2">Uncharacterized protein</fullName>
    </submittedName>
</protein>
<proteinExistence type="predicted"/>
<dbReference type="RefSeq" id="WP_141268748.1">
    <property type="nucleotide sequence ID" value="NZ_BJLH01000001.1"/>
</dbReference>
<evidence type="ECO:0000313" key="3">
    <source>
        <dbReference type="Proteomes" id="UP000318242"/>
    </source>
</evidence>
<accession>A0A4Y3IKA4</accession>
<keyword evidence="3" id="KW-1185">Reference proteome</keyword>
<gene>
    <name evidence="2" type="ORF">VCO01S_03570</name>
</gene>
<dbReference type="AlphaFoldDB" id="A0A4Y3IKA4"/>
<sequence>MKKSLIVSLIMTSNVALAATSQELRDIGYGIATIEHCAMNKQHFTMGFAEGFVEQLEAEVHEDILYGDAIGDAHEEAWKMLTESHKNTPVAYSHICSTAYGNVMGSK</sequence>
<dbReference type="Proteomes" id="UP000318242">
    <property type="component" value="Unassembled WGS sequence"/>
</dbReference>
<evidence type="ECO:0000256" key="1">
    <source>
        <dbReference type="SAM" id="SignalP"/>
    </source>
</evidence>
<evidence type="ECO:0000313" key="2">
    <source>
        <dbReference type="EMBL" id="GEA59164.1"/>
    </source>
</evidence>
<keyword evidence="1" id="KW-0732">Signal</keyword>
<feature type="chain" id="PRO_5021293242" evidence="1">
    <location>
        <begin position="19"/>
        <end position="107"/>
    </location>
</feature>
<name>A0A4Y3IKA4_9VIBR</name>
<comment type="caution">
    <text evidence="2">The sequence shown here is derived from an EMBL/GenBank/DDBJ whole genome shotgun (WGS) entry which is preliminary data.</text>
</comment>
<organism evidence="2 3">
    <name type="scientific">Vibrio comitans NBRC 102076</name>
    <dbReference type="NCBI Taxonomy" id="1219078"/>
    <lineage>
        <taxon>Bacteria</taxon>
        <taxon>Pseudomonadati</taxon>
        <taxon>Pseudomonadota</taxon>
        <taxon>Gammaproteobacteria</taxon>
        <taxon>Vibrionales</taxon>
        <taxon>Vibrionaceae</taxon>
        <taxon>Vibrio</taxon>
    </lineage>
</organism>
<dbReference type="EMBL" id="BJLH01000001">
    <property type="protein sequence ID" value="GEA59164.1"/>
    <property type="molecule type" value="Genomic_DNA"/>
</dbReference>
<feature type="signal peptide" evidence="1">
    <location>
        <begin position="1"/>
        <end position="18"/>
    </location>
</feature>